<dbReference type="InterPro" id="IPR016130">
    <property type="entry name" value="Tyr_Pase_AS"/>
</dbReference>
<dbReference type="PROSITE" id="PS00383">
    <property type="entry name" value="TYR_PHOSPHATASE_1"/>
    <property type="match status" value="1"/>
</dbReference>
<reference evidence="3" key="1">
    <citation type="journal article" date="2019" name="Int. J. Syst. Evol. Microbiol.">
        <title>The Global Catalogue of Microorganisms (GCM) 10K type strain sequencing project: providing services to taxonomists for standard genome sequencing and annotation.</title>
        <authorList>
            <consortium name="The Broad Institute Genomics Platform"/>
            <consortium name="The Broad Institute Genome Sequencing Center for Infectious Disease"/>
            <person name="Wu L."/>
            <person name="Ma J."/>
        </authorList>
    </citation>
    <scope>NUCLEOTIDE SEQUENCE [LARGE SCALE GENOMIC DNA]</scope>
    <source>
        <strain evidence="3">KCTC 62192</strain>
    </source>
</reference>
<comment type="caution">
    <text evidence="2">The sequence shown here is derived from an EMBL/GenBank/DDBJ whole genome shotgun (WGS) entry which is preliminary data.</text>
</comment>
<dbReference type="InterPro" id="IPR000387">
    <property type="entry name" value="Tyr_Pase_dom"/>
</dbReference>
<sequence length="160" mass="16480">MNGFEIAELPVLAGRLALCAMPGSGGDYAADLTALLDWRPDAVATLAETEELAAAGAESLGTELGAAGILRHSFPIADFGVPGAVARALWPELSATLRARLAAGDRVLVHCRGGCGRSGMVVLRLMIETGEAPAAALARLRAARACAVETEAQMRWALGD</sequence>
<organism evidence="2 3">
    <name type="scientific">Acidimangrovimonas pyrenivorans</name>
    <dbReference type="NCBI Taxonomy" id="2030798"/>
    <lineage>
        <taxon>Bacteria</taxon>
        <taxon>Pseudomonadati</taxon>
        <taxon>Pseudomonadota</taxon>
        <taxon>Alphaproteobacteria</taxon>
        <taxon>Rhodobacterales</taxon>
        <taxon>Paracoccaceae</taxon>
        <taxon>Acidimangrovimonas</taxon>
    </lineage>
</organism>
<dbReference type="Proteomes" id="UP001595443">
    <property type="component" value="Unassembled WGS sequence"/>
</dbReference>
<dbReference type="InterPro" id="IPR029021">
    <property type="entry name" value="Prot-tyrosine_phosphatase-like"/>
</dbReference>
<protein>
    <submittedName>
        <fullName evidence="2">Protein-tyrosine phosphatase family protein</fullName>
    </submittedName>
</protein>
<dbReference type="Gene3D" id="3.90.190.10">
    <property type="entry name" value="Protein tyrosine phosphatase superfamily"/>
    <property type="match status" value="1"/>
</dbReference>
<evidence type="ECO:0000313" key="3">
    <source>
        <dbReference type="Proteomes" id="UP001595443"/>
    </source>
</evidence>
<evidence type="ECO:0000313" key="2">
    <source>
        <dbReference type="EMBL" id="MFC2968939.1"/>
    </source>
</evidence>
<feature type="domain" description="Tyrosine specific protein phosphatases" evidence="1">
    <location>
        <begin position="87"/>
        <end position="155"/>
    </location>
</feature>
<dbReference type="SUPFAM" id="SSF52799">
    <property type="entry name" value="(Phosphotyrosine protein) phosphatases II"/>
    <property type="match status" value="1"/>
</dbReference>
<dbReference type="Pfam" id="PF22785">
    <property type="entry name" value="Tc-R-P"/>
    <property type="match status" value="1"/>
</dbReference>
<evidence type="ECO:0000259" key="1">
    <source>
        <dbReference type="PROSITE" id="PS50056"/>
    </source>
</evidence>
<gene>
    <name evidence="2" type="ORF">ACFOES_12605</name>
</gene>
<dbReference type="RefSeq" id="WP_377833645.1">
    <property type="nucleotide sequence ID" value="NZ_JBHRSK010000008.1"/>
</dbReference>
<keyword evidence="3" id="KW-1185">Reference proteome</keyword>
<name>A0ABV7AHT8_9RHOB</name>
<dbReference type="EMBL" id="JBHRSK010000008">
    <property type="protein sequence ID" value="MFC2968939.1"/>
    <property type="molecule type" value="Genomic_DNA"/>
</dbReference>
<accession>A0ABV7AHT8</accession>
<proteinExistence type="predicted"/>
<dbReference type="PROSITE" id="PS50056">
    <property type="entry name" value="TYR_PHOSPHATASE_2"/>
    <property type="match status" value="1"/>
</dbReference>